<evidence type="ECO:0000256" key="3">
    <source>
        <dbReference type="SAM" id="SignalP"/>
    </source>
</evidence>
<evidence type="ECO:0000259" key="4">
    <source>
        <dbReference type="Pfam" id="PF13458"/>
    </source>
</evidence>
<organism evidence="5 6">
    <name type="scientific">Denitromonas iodatirespirans</name>
    <dbReference type="NCBI Taxonomy" id="2795389"/>
    <lineage>
        <taxon>Bacteria</taxon>
        <taxon>Pseudomonadati</taxon>
        <taxon>Pseudomonadota</taxon>
        <taxon>Betaproteobacteria</taxon>
        <taxon>Rhodocyclales</taxon>
        <taxon>Zoogloeaceae</taxon>
        <taxon>Denitromonas</taxon>
    </lineage>
</organism>
<feature type="chain" id="PRO_5036977062" evidence="3">
    <location>
        <begin position="25"/>
        <end position="377"/>
    </location>
</feature>
<dbReference type="RefSeq" id="WP_214359382.1">
    <property type="nucleotide sequence ID" value="NZ_JAEKFT010000001.1"/>
</dbReference>
<dbReference type="Gene3D" id="3.40.50.2300">
    <property type="match status" value="2"/>
</dbReference>
<dbReference type="InterPro" id="IPR028081">
    <property type="entry name" value="Leu-bd"/>
</dbReference>
<dbReference type="Pfam" id="PF13458">
    <property type="entry name" value="Peripla_BP_6"/>
    <property type="match status" value="1"/>
</dbReference>
<proteinExistence type="inferred from homology"/>
<keyword evidence="2 3" id="KW-0732">Signal</keyword>
<gene>
    <name evidence="5" type="ORF">I8J34_00430</name>
</gene>
<feature type="signal peptide" evidence="3">
    <location>
        <begin position="1"/>
        <end position="24"/>
    </location>
</feature>
<dbReference type="SUPFAM" id="SSF53822">
    <property type="entry name" value="Periplasmic binding protein-like I"/>
    <property type="match status" value="1"/>
</dbReference>
<evidence type="ECO:0000256" key="2">
    <source>
        <dbReference type="ARBA" id="ARBA00022729"/>
    </source>
</evidence>
<dbReference type="CDD" id="cd06326">
    <property type="entry name" value="PBP1_ABC_ligand_binding-like"/>
    <property type="match status" value="1"/>
</dbReference>
<accession>A0A944HAQ6</accession>
<feature type="domain" description="Leucine-binding protein" evidence="4">
    <location>
        <begin position="26"/>
        <end position="360"/>
    </location>
</feature>
<evidence type="ECO:0000313" key="5">
    <source>
        <dbReference type="EMBL" id="MBT0959621.1"/>
    </source>
</evidence>
<keyword evidence="6" id="KW-1185">Reference proteome</keyword>
<dbReference type="PANTHER" id="PTHR47235:SF1">
    <property type="entry name" value="BLR6548 PROTEIN"/>
    <property type="match status" value="1"/>
</dbReference>
<dbReference type="EMBL" id="JAEKFT010000001">
    <property type="protein sequence ID" value="MBT0959621.1"/>
    <property type="molecule type" value="Genomic_DNA"/>
</dbReference>
<evidence type="ECO:0000256" key="1">
    <source>
        <dbReference type="ARBA" id="ARBA00010062"/>
    </source>
</evidence>
<protein>
    <submittedName>
        <fullName evidence="5">ABC transporter substrate-binding protein</fullName>
    </submittedName>
</protein>
<sequence length="377" mass="39316">MLRCRLILLSLAALLAMAVLPVRAEITVLQVADYSASRASLGRALRYGASLAIAEANRQGGLHGEKFKLVALDDRYEVAETLRLLKEGIDKHDPVAVVNLLGTANTGAVLQSGLLDAAQIALIGPYTGADHLRVPLNPRVFHVRASYAEEVDRIVQHFANSGIRRIGIVHEADPFGESIHTAFVASLARRGLQVAGRGVSPRGSVDVSGAVAAVMAADPQGVIIGTAGSPTGVAIKAIHAAGLRVPAVGLSVNDATQIVKTAGVEAARGFGMVAVMPDPNACALPICQELRALHAALGDATETLSPNTMEGFIAARLMLRAAASVRGALTRQKLRDALDAMGPTDLSGFLIRYSPTHHNGSSYSDIGVIGAGGHMMY</sequence>
<dbReference type="AlphaFoldDB" id="A0A944HAQ6"/>
<dbReference type="InterPro" id="IPR028082">
    <property type="entry name" value="Peripla_BP_I"/>
</dbReference>
<dbReference type="Proteomes" id="UP000694660">
    <property type="component" value="Unassembled WGS sequence"/>
</dbReference>
<reference evidence="6" key="1">
    <citation type="journal article" date="2022" name="ISME J.">
        <title>Genetic and phylogenetic analysis of dissimilatory iodate-reducing bacteria identifies potential niches across the world's oceans.</title>
        <authorList>
            <person name="Reyes-Umana V."/>
            <person name="Henning Z."/>
            <person name="Lee K."/>
            <person name="Barnum T.P."/>
            <person name="Coates J.D."/>
        </authorList>
    </citation>
    <scope>NUCLEOTIDE SEQUENCE [LARGE SCALE GENOMIC DNA]</scope>
    <source>
        <strain evidence="6">IR12</strain>
    </source>
</reference>
<evidence type="ECO:0000313" key="6">
    <source>
        <dbReference type="Proteomes" id="UP000694660"/>
    </source>
</evidence>
<dbReference type="PANTHER" id="PTHR47235">
    <property type="entry name" value="BLR6548 PROTEIN"/>
    <property type="match status" value="1"/>
</dbReference>
<comment type="similarity">
    <text evidence="1">Belongs to the leucine-binding protein family.</text>
</comment>
<comment type="caution">
    <text evidence="5">The sequence shown here is derived from an EMBL/GenBank/DDBJ whole genome shotgun (WGS) entry which is preliminary data.</text>
</comment>
<name>A0A944HAQ6_DENI1</name>